<dbReference type="InterPro" id="IPR000719">
    <property type="entry name" value="Prot_kinase_dom"/>
</dbReference>
<evidence type="ECO:0000313" key="2">
    <source>
        <dbReference type="EMBL" id="OAR02014.1"/>
    </source>
</evidence>
<evidence type="ECO:0000313" key="3">
    <source>
        <dbReference type="Proteomes" id="UP000243081"/>
    </source>
</evidence>
<name>A0A179IKI6_CORDF</name>
<dbReference type="EMBL" id="LUKN01000895">
    <property type="protein sequence ID" value="OAR02014.1"/>
    <property type="molecule type" value="Genomic_DNA"/>
</dbReference>
<reference evidence="2 3" key="1">
    <citation type="submission" date="2016-03" db="EMBL/GenBank/DDBJ databases">
        <title>Fine-scale spatial genetic structure of a fungal parasite of coffee scale insects.</title>
        <authorList>
            <person name="Jackson D."/>
            <person name="Zemenick K.A."/>
            <person name="Malloure B."/>
            <person name="Quandt C.A."/>
            <person name="James T.Y."/>
        </authorList>
    </citation>
    <scope>NUCLEOTIDE SEQUENCE [LARGE SCALE GENOMIC DNA]</scope>
    <source>
        <strain evidence="2 3">UM487</strain>
    </source>
</reference>
<dbReference type="PANTHER" id="PTHR21310">
    <property type="entry name" value="AMINOGLYCOSIDE PHOSPHOTRANSFERASE-RELATED-RELATED"/>
    <property type="match status" value="1"/>
</dbReference>
<protein>
    <recommendedName>
        <fullName evidence="1">Protein kinase domain-containing protein</fullName>
    </recommendedName>
</protein>
<comment type="caution">
    <text evidence="2">The sequence shown here is derived from an EMBL/GenBank/DDBJ whole genome shotgun (WGS) entry which is preliminary data.</text>
</comment>
<dbReference type="InterPro" id="IPR011009">
    <property type="entry name" value="Kinase-like_dom_sf"/>
</dbReference>
<feature type="non-terminal residue" evidence="2">
    <location>
        <position position="319"/>
    </location>
</feature>
<evidence type="ECO:0000259" key="1">
    <source>
        <dbReference type="PROSITE" id="PS50011"/>
    </source>
</evidence>
<dbReference type="GO" id="GO:0004672">
    <property type="term" value="F:protein kinase activity"/>
    <property type="evidence" value="ECO:0007669"/>
    <property type="project" value="InterPro"/>
</dbReference>
<feature type="domain" description="Protein kinase" evidence="1">
    <location>
        <begin position="31"/>
        <end position="319"/>
    </location>
</feature>
<dbReference type="PROSITE" id="PS50011">
    <property type="entry name" value="PROTEIN_KINASE_DOM"/>
    <property type="match status" value="1"/>
</dbReference>
<dbReference type="AlphaFoldDB" id="A0A179IKI6"/>
<dbReference type="InterPro" id="IPR051678">
    <property type="entry name" value="AGP_Transferase"/>
</dbReference>
<keyword evidence="3" id="KW-1185">Reference proteome</keyword>
<sequence length="319" mass="36584">MNYDGSLQSSGGLPLGPAAQPPHHITLQNLHQTLRRLGNLGAHFVFEAEHFGSRYMLFVFSRPNRPKIAVRVQKQYHVPVHPEIVQSMMRREVNVLKKLERFRFQYAPRCLAFDISYSNPIQYPFLVLTWAEGERLIWTNDHPAQDLRIRVMNQLFRIQMELIDNSLETRESLTSLGTETAKCFWTRHIHDNMMAAPRGLPGAGGHPTQEDYWNQLSHLEGILGSGHDDKTYAVAHNNITYENIIVDEVYNVECIIGWSHGGVYPLGQAAVLPRILTPDIHQNLVDARRTAEQALDDKALYRHWLNIWNLPLTPAKQAM</sequence>
<dbReference type="PANTHER" id="PTHR21310:SF15">
    <property type="entry name" value="AMINOGLYCOSIDE PHOSPHOTRANSFERASE DOMAIN-CONTAINING PROTEIN"/>
    <property type="match status" value="1"/>
</dbReference>
<proteinExistence type="predicted"/>
<accession>A0A179IKI6</accession>
<dbReference type="OMA" id="DKIQYRH"/>
<gene>
    <name evidence="2" type="ORF">LLEC1_02329</name>
</gene>
<dbReference type="GO" id="GO:0005524">
    <property type="term" value="F:ATP binding"/>
    <property type="evidence" value="ECO:0007669"/>
    <property type="project" value="InterPro"/>
</dbReference>
<dbReference type="OrthoDB" id="5327538at2759"/>
<dbReference type="Proteomes" id="UP000243081">
    <property type="component" value="Unassembled WGS sequence"/>
</dbReference>
<dbReference type="SUPFAM" id="SSF56112">
    <property type="entry name" value="Protein kinase-like (PK-like)"/>
    <property type="match status" value="1"/>
</dbReference>
<organism evidence="2 3">
    <name type="scientific">Cordyceps confragosa</name>
    <name type="common">Lecanicillium lecanii</name>
    <dbReference type="NCBI Taxonomy" id="2714763"/>
    <lineage>
        <taxon>Eukaryota</taxon>
        <taxon>Fungi</taxon>
        <taxon>Dikarya</taxon>
        <taxon>Ascomycota</taxon>
        <taxon>Pezizomycotina</taxon>
        <taxon>Sordariomycetes</taxon>
        <taxon>Hypocreomycetidae</taxon>
        <taxon>Hypocreales</taxon>
        <taxon>Cordycipitaceae</taxon>
        <taxon>Akanthomyces</taxon>
    </lineage>
</organism>